<dbReference type="SMART" id="SM00845">
    <property type="entry name" value="GatB_Yqey"/>
    <property type="match status" value="1"/>
</dbReference>
<keyword evidence="3 10" id="KW-0436">Ligase</keyword>
<comment type="function">
    <text evidence="7 10">Allows the formation of correctly charged Asn-tRNA(Asn) or Gln-tRNA(Gln) through the transamidation of misacylated Asp-tRNA(Asn) or Glu-tRNA(Gln) in organisms which lack either or both of asparaginyl-tRNA or glutaminyl-tRNA synthetases. The reaction takes place in the presence of glutamine and ATP through an activated phospho-Asp-tRNA(Asn) or phospho-Glu-tRNA(Gln).</text>
</comment>
<accession>A0ABW9F579</accession>
<dbReference type="Pfam" id="PF02637">
    <property type="entry name" value="GatB_Yqey"/>
    <property type="match status" value="1"/>
</dbReference>
<dbReference type="Gene3D" id="1.10.10.410">
    <property type="match status" value="1"/>
</dbReference>
<dbReference type="PANTHER" id="PTHR11659:SF0">
    <property type="entry name" value="GLUTAMYL-TRNA(GLN) AMIDOTRANSFERASE SUBUNIT B, MITOCHONDRIAL"/>
    <property type="match status" value="1"/>
</dbReference>
<proteinExistence type="inferred from homology"/>
<dbReference type="PANTHER" id="PTHR11659">
    <property type="entry name" value="GLUTAMYL-TRNA GLN AMIDOTRANSFERASE SUBUNIT B MITOCHONDRIAL AND PROKARYOTIC PET112-RELATED"/>
    <property type="match status" value="1"/>
</dbReference>
<gene>
    <name evidence="10 13" type="primary">gatB</name>
    <name evidence="13" type="ORF">ABGF40_02850</name>
</gene>
<evidence type="ECO:0000313" key="14">
    <source>
        <dbReference type="Proteomes" id="UP001629536"/>
    </source>
</evidence>
<dbReference type="InterPro" id="IPR042114">
    <property type="entry name" value="GatB_C_1"/>
</dbReference>
<keyword evidence="4 10" id="KW-0547">Nucleotide-binding</keyword>
<dbReference type="NCBIfam" id="NF004012">
    <property type="entry name" value="PRK05477.1-2"/>
    <property type="match status" value="1"/>
</dbReference>
<comment type="subunit">
    <text evidence="2 10">Heterotrimer of A, B and C subunits.</text>
</comment>
<keyword evidence="5 10" id="KW-0067">ATP-binding</keyword>
<evidence type="ECO:0000256" key="10">
    <source>
        <dbReference type="HAMAP-Rule" id="MF_00121"/>
    </source>
</evidence>
<dbReference type="EC" id="6.3.5.-" evidence="10"/>
<evidence type="ECO:0000256" key="9">
    <source>
        <dbReference type="ARBA" id="ARBA00047913"/>
    </source>
</evidence>
<evidence type="ECO:0000256" key="2">
    <source>
        <dbReference type="ARBA" id="ARBA00011123"/>
    </source>
</evidence>
<dbReference type="HAMAP" id="MF_00121">
    <property type="entry name" value="GatB"/>
    <property type="match status" value="1"/>
</dbReference>
<dbReference type="NCBIfam" id="NF004014">
    <property type="entry name" value="PRK05477.1-4"/>
    <property type="match status" value="1"/>
</dbReference>
<evidence type="ECO:0000256" key="8">
    <source>
        <dbReference type="ARBA" id="ARBA00047380"/>
    </source>
</evidence>
<dbReference type="InterPro" id="IPR023168">
    <property type="entry name" value="GatB_Yqey_C_2"/>
</dbReference>
<comment type="catalytic activity">
    <reaction evidence="9 10">
        <text>L-glutamyl-tRNA(Gln) + L-glutamine + ATP + H2O = L-glutaminyl-tRNA(Gln) + L-glutamate + ADP + phosphate + H(+)</text>
        <dbReference type="Rhea" id="RHEA:17521"/>
        <dbReference type="Rhea" id="RHEA-COMP:9681"/>
        <dbReference type="Rhea" id="RHEA-COMP:9684"/>
        <dbReference type="ChEBI" id="CHEBI:15377"/>
        <dbReference type="ChEBI" id="CHEBI:15378"/>
        <dbReference type="ChEBI" id="CHEBI:29985"/>
        <dbReference type="ChEBI" id="CHEBI:30616"/>
        <dbReference type="ChEBI" id="CHEBI:43474"/>
        <dbReference type="ChEBI" id="CHEBI:58359"/>
        <dbReference type="ChEBI" id="CHEBI:78520"/>
        <dbReference type="ChEBI" id="CHEBI:78521"/>
        <dbReference type="ChEBI" id="CHEBI:456216"/>
    </reaction>
</comment>
<evidence type="ECO:0000313" key="13">
    <source>
        <dbReference type="EMBL" id="MFM1524604.1"/>
    </source>
</evidence>
<dbReference type="RefSeq" id="WP_408105437.1">
    <property type="nucleotide sequence ID" value="NZ_JBFNFH010000004.1"/>
</dbReference>
<evidence type="ECO:0000256" key="11">
    <source>
        <dbReference type="SAM" id="MobiDB-lite"/>
    </source>
</evidence>
<comment type="caution">
    <text evidence="13">The sequence shown here is derived from an EMBL/GenBank/DDBJ whole genome shotgun (WGS) entry which is preliminary data.</text>
</comment>
<evidence type="ECO:0000256" key="6">
    <source>
        <dbReference type="ARBA" id="ARBA00022917"/>
    </source>
</evidence>
<name>A0ABW9F579_9FIRM</name>
<dbReference type="InterPro" id="IPR006075">
    <property type="entry name" value="Asn/Gln-tRNA_Trfase_suB/E_cat"/>
</dbReference>
<protein>
    <recommendedName>
        <fullName evidence="10">Aspartyl/glutamyl-tRNA(Asn/Gln) amidotransferase subunit B</fullName>
        <shortName evidence="10">Asp/Glu-ADT subunit B</shortName>
        <ecNumber evidence="10">6.3.5.-</ecNumber>
    </recommendedName>
</protein>
<feature type="compositionally biased region" description="Basic and acidic residues" evidence="11">
    <location>
        <begin position="464"/>
        <end position="473"/>
    </location>
</feature>
<evidence type="ECO:0000256" key="7">
    <source>
        <dbReference type="ARBA" id="ARBA00024799"/>
    </source>
</evidence>
<keyword evidence="14" id="KW-1185">Reference proteome</keyword>
<evidence type="ECO:0000259" key="12">
    <source>
        <dbReference type="SMART" id="SM00845"/>
    </source>
</evidence>
<dbReference type="InterPro" id="IPR017958">
    <property type="entry name" value="Gln-tRNA_amidoTrfase_suB_CS"/>
</dbReference>
<dbReference type="EMBL" id="JBFNFH010000004">
    <property type="protein sequence ID" value="MFM1524604.1"/>
    <property type="molecule type" value="Genomic_DNA"/>
</dbReference>
<dbReference type="SUPFAM" id="SSF89095">
    <property type="entry name" value="GatB/YqeY motif"/>
    <property type="match status" value="1"/>
</dbReference>
<dbReference type="InterPro" id="IPR003789">
    <property type="entry name" value="Asn/Gln_tRNA_amidoTrase-B-like"/>
</dbReference>
<feature type="domain" description="Asn/Gln amidotransferase" evidence="12">
    <location>
        <begin position="323"/>
        <end position="470"/>
    </location>
</feature>
<dbReference type="Gene3D" id="1.10.150.380">
    <property type="entry name" value="GatB domain, N-terminal subdomain"/>
    <property type="match status" value="1"/>
</dbReference>
<dbReference type="NCBIfam" id="TIGR00133">
    <property type="entry name" value="gatB"/>
    <property type="match status" value="1"/>
</dbReference>
<dbReference type="Proteomes" id="UP001629536">
    <property type="component" value="Unassembled WGS sequence"/>
</dbReference>
<dbReference type="InterPro" id="IPR018027">
    <property type="entry name" value="Asn/Gln_amidotransferase"/>
</dbReference>
<organism evidence="13 14">
    <name type="scientific">Helcococcus bovis</name>
    <dbReference type="NCBI Taxonomy" id="3153252"/>
    <lineage>
        <taxon>Bacteria</taxon>
        <taxon>Bacillati</taxon>
        <taxon>Bacillota</taxon>
        <taxon>Tissierellia</taxon>
        <taxon>Tissierellales</taxon>
        <taxon>Peptoniphilaceae</taxon>
        <taxon>Helcococcus</taxon>
    </lineage>
</organism>
<dbReference type="SUPFAM" id="SSF55931">
    <property type="entry name" value="Glutamine synthetase/guanido kinase"/>
    <property type="match status" value="1"/>
</dbReference>
<keyword evidence="6 10" id="KW-0648">Protein biosynthesis</keyword>
<dbReference type="InterPro" id="IPR014746">
    <property type="entry name" value="Gln_synth/guanido_kin_cat_dom"/>
</dbReference>
<evidence type="ECO:0000256" key="1">
    <source>
        <dbReference type="ARBA" id="ARBA00005306"/>
    </source>
</evidence>
<dbReference type="PROSITE" id="PS01234">
    <property type="entry name" value="GATB"/>
    <property type="match status" value="1"/>
</dbReference>
<evidence type="ECO:0000256" key="4">
    <source>
        <dbReference type="ARBA" id="ARBA00022741"/>
    </source>
</evidence>
<dbReference type="InterPro" id="IPR017959">
    <property type="entry name" value="Asn/Gln-tRNA_amidoTrfase_suB/E"/>
</dbReference>
<comment type="similarity">
    <text evidence="1 10">Belongs to the GatB/GatE family. GatB subfamily.</text>
</comment>
<dbReference type="Pfam" id="PF02934">
    <property type="entry name" value="GatB_N"/>
    <property type="match status" value="1"/>
</dbReference>
<dbReference type="InterPro" id="IPR004413">
    <property type="entry name" value="GatB"/>
</dbReference>
<feature type="region of interest" description="Disordered" evidence="11">
    <location>
        <begin position="453"/>
        <end position="473"/>
    </location>
</feature>
<evidence type="ECO:0000256" key="3">
    <source>
        <dbReference type="ARBA" id="ARBA00022598"/>
    </source>
</evidence>
<evidence type="ECO:0000256" key="5">
    <source>
        <dbReference type="ARBA" id="ARBA00022840"/>
    </source>
</evidence>
<comment type="catalytic activity">
    <reaction evidence="8 10">
        <text>L-aspartyl-tRNA(Asn) + L-glutamine + ATP + H2O = L-asparaginyl-tRNA(Asn) + L-glutamate + ADP + phosphate + 2 H(+)</text>
        <dbReference type="Rhea" id="RHEA:14513"/>
        <dbReference type="Rhea" id="RHEA-COMP:9674"/>
        <dbReference type="Rhea" id="RHEA-COMP:9677"/>
        <dbReference type="ChEBI" id="CHEBI:15377"/>
        <dbReference type="ChEBI" id="CHEBI:15378"/>
        <dbReference type="ChEBI" id="CHEBI:29985"/>
        <dbReference type="ChEBI" id="CHEBI:30616"/>
        <dbReference type="ChEBI" id="CHEBI:43474"/>
        <dbReference type="ChEBI" id="CHEBI:58359"/>
        <dbReference type="ChEBI" id="CHEBI:78515"/>
        <dbReference type="ChEBI" id="CHEBI:78516"/>
        <dbReference type="ChEBI" id="CHEBI:456216"/>
    </reaction>
</comment>
<sequence length="473" mass="54615">MRTIVGLEIHTELLTKTKMFCSCKNEFGQAPNTLVCPTCLGVVGTFPRINKKALELAIRAGIAFDCDIRQVMKFDRKKYFYPDLTKGFQITQQDEPFAEHGFLEIESGEELKKIRIQRIHVEEDTGKSTHTDDGKTLLDFNRAGVPLIEIVTEPDISSAEEARAFLENLRQRLRYIEASDGKMEEGSLRCDVNVNIKDDEGNRHAIVEVKNLNSFRSVERAIQYEEKRQAENLKNGITSSKETRRWDEASGTTILMRKKDEENDYRFTVESDMPRVSLSDEFIKDIRDNLPELPRAKKERFIREYKLTEYDANVLSKDKELSMYFEDLISKFNEPTLVSSWILTEMMRRLKEYEIEISEVKLSKENFVKLLQLVKDGKVSNNSGKKIFREIFESNEDPEKVMIELGLEQNNDSDFLVNLVNEVLNANPQSIEDFKAGKDRALGFLMGQVMKKSKGKANPQEASKMIKEELEKR</sequence>
<reference evidence="13 14" key="1">
    <citation type="journal article" date="2024" name="Front. Microbiol.">
        <title>Pangenomic and biochemical analyses of Helcococcus ovis reveal widespread tetracycline resistance and a novel bacterial species, Helcococcus bovis.</title>
        <authorList>
            <person name="Cunha F."/>
            <person name="Zhai Y."/>
            <person name="Casaro S."/>
            <person name="Jones K.L."/>
            <person name="Hernandez M."/>
            <person name="Bisinotto R.S."/>
            <person name="Kariyawasam S."/>
            <person name="Brown M.B."/>
            <person name="Phillips A."/>
            <person name="Jeong K.C."/>
            <person name="Galvao K.N."/>
        </authorList>
    </citation>
    <scope>NUCLEOTIDE SEQUENCE [LARGE SCALE GENOMIC DNA]</scope>
    <source>
        <strain evidence="13 14">KG197</strain>
    </source>
</reference>